<dbReference type="Pfam" id="PF00439">
    <property type="entry name" value="Bromodomain"/>
    <property type="match status" value="1"/>
</dbReference>
<dbReference type="PANTHER" id="PTHR47809">
    <property type="entry name" value="DNA-BINDING BROMODOMAIN-CONTAINING PROTEIN"/>
    <property type="match status" value="1"/>
</dbReference>
<evidence type="ECO:0000259" key="3">
    <source>
        <dbReference type="SMART" id="SM00297"/>
    </source>
</evidence>
<sequence>MKRKRGKAKPRQNKSNAVVENEPDLSMSYPEADKTVQDDVCVEFDSAINTQTLQTDFSMRKQPLCFEKLVNEKSENNVSSLGNRTCQEESRLLHQDPRYNEEELSAALLVIKIIMKSDAAQPFNVPVDPDLLGIPDYYDIIDTPMDFGTIRKNLEDGVKYVNSEDVFRDVQLIWQNCSKYNKKGAYVLELMKRVKINFMKFWAEAKLYVEPVRMIKAPGPPTNDRWQNKHAHGVAVGQDTDNSIHQEQRHQALLNNKQVITPPVESNTRHRNHGHNIGYSRKLRQKYPVGPDNFIIPCQLQGPRSLSLEQSQHQSNRERNQPQQSCNQPYSLLSQPDTSSNRPQASVQQQNTSSNQSQPDSNITSTSKKGQSRTRGPTRCLKLWNRDGKRIYVTTDNSGQPVGDQASKLISFLGTVARDGFTAPLIYADWRAMPEANKEKMWQQVQSKFDIDPICKDWALKSLGRKWKDWKAKLKIAHYNTHATNEERIADRDERVPLDQWVALVSYWSSAEGEARSARNKANRAHYKYGNATGAKRSAHVREEVLDGQAVNKASASSQLQDNNMQQHDTSYNIQKNQEENFTEIMAQDKHSQVVTNGLDMSRSKSKGSMPTRAEALKMVSVANLEVREMKEKMSVMEQTCAQMATQMSTMMAMISSMQKSQDKQNSSIASWYIQVKDYSSHTSFMVHDSMSRLTRASRK</sequence>
<dbReference type="Gene3D" id="1.20.920.10">
    <property type="entry name" value="Bromodomain-like"/>
    <property type="match status" value="1"/>
</dbReference>
<dbReference type="PANTHER" id="PTHR47809:SF3">
    <property type="entry name" value="CHROMATIN REMODELER BROMODOMAIN FAMILY"/>
    <property type="match status" value="1"/>
</dbReference>
<keyword evidence="5" id="KW-1185">Reference proteome</keyword>
<dbReference type="InterPro" id="IPR018359">
    <property type="entry name" value="Bromodomain_CS"/>
</dbReference>
<protein>
    <recommendedName>
        <fullName evidence="3">Bromo domain-containing protein</fullName>
    </recommendedName>
</protein>
<evidence type="ECO:0000256" key="1">
    <source>
        <dbReference type="ARBA" id="ARBA00023117"/>
    </source>
</evidence>
<dbReference type="SUPFAM" id="SSF47370">
    <property type="entry name" value="Bromodomain"/>
    <property type="match status" value="1"/>
</dbReference>
<proteinExistence type="predicted"/>
<accession>A0AAF0W3V8</accession>
<feature type="compositionally biased region" description="Polar residues" evidence="2">
    <location>
        <begin position="305"/>
        <end position="314"/>
    </location>
</feature>
<dbReference type="AlphaFoldDB" id="A0AAF0W3V8"/>
<reference evidence="4" key="1">
    <citation type="journal article" date="2016" name="Nat. Genet.">
        <title>A high-quality carrot genome assembly provides new insights into carotenoid accumulation and asterid genome evolution.</title>
        <authorList>
            <person name="Iorizzo M."/>
            <person name="Ellison S."/>
            <person name="Senalik D."/>
            <person name="Zeng P."/>
            <person name="Satapoomin P."/>
            <person name="Huang J."/>
            <person name="Bowman M."/>
            <person name="Iovene M."/>
            <person name="Sanseverino W."/>
            <person name="Cavagnaro P."/>
            <person name="Yildiz M."/>
            <person name="Macko-Podgorni A."/>
            <person name="Moranska E."/>
            <person name="Grzebelus E."/>
            <person name="Grzebelus D."/>
            <person name="Ashrafi H."/>
            <person name="Zheng Z."/>
            <person name="Cheng S."/>
            <person name="Spooner D."/>
            <person name="Van Deynze A."/>
            <person name="Simon P."/>
        </authorList>
    </citation>
    <scope>NUCLEOTIDE SEQUENCE</scope>
    <source>
        <tissue evidence="4">Leaf</tissue>
    </source>
</reference>
<feature type="domain" description="Bromo" evidence="3">
    <location>
        <begin position="96"/>
        <end position="207"/>
    </location>
</feature>
<organism evidence="4 5">
    <name type="scientific">Daucus carota subsp. sativus</name>
    <name type="common">Carrot</name>
    <dbReference type="NCBI Taxonomy" id="79200"/>
    <lineage>
        <taxon>Eukaryota</taxon>
        <taxon>Viridiplantae</taxon>
        <taxon>Streptophyta</taxon>
        <taxon>Embryophyta</taxon>
        <taxon>Tracheophyta</taxon>
        <taxon>Spermatophyta</taxon>
        <taxon>Magnoliopsida</taxon>
        <taxon>eudicotyledons</taxon>
        <taxon>Gunneridae</taxon>
        <taxon>Pentapetalae</taxon>
        <taxon>asterids</taxon>
        <taxon>campanulids</taxon>
        <taxon>Apiales</taxon>
        <taxon>Apiaceae</taxon>
        <taxon>Apioideae</taxon>
        <taxon>Scandiceae</taxon>
        <taxon>Daucinae</taxon>
        <taxon>Daucus</taxon>
        <taxon>Daucus sect. Daucus</taxon>
    </lineage>
</organism>
<evidence type="ECO:0000313" key="4">
    <source>
        <dbReference type="EMBL" id="WOG82572.1"/>
    </source>
</evidence>
<dbReference type="InterPro" id="IPR001487">
    <property type="entry name" value="Bromodomain"/>
</dbReference>
<feature type="region of interest" description="Disordered" evidence="2">
    <location>
        <begin position="254"/>
        <end position="280"/>
    </location>
</feature>
<feature type="compositionally biased region" description="Polar residues" evidence="2">
    <location>
        <begin position="363"/>
        <end position="375"/>
    </location>
</feature>
<reference evidence="4" key="2">
    <citation type="submission" date="2022-03" db="EMBL/GenBank/DDBJ databases">
        <title>Draft title - Genomic analysis of global carrot germplasm unveils the trajectory of domestication and the origin of high carotenoid orange carrot.</title>
        <authorList>
            <person name="Iorizzo M."/>
            <person name="Ellison S."/>
            <person name="Senalik D."/>
            <person name="Macko-Podgorni A."/>
            <person name="Grzebelus D."/>
            <person name="Bostan H."/>
            <person name="Rolling W."/>
            <person name="Curaba J."/>
            <person name="Simon P."/>
        </authorList>
    </citation>
    <scope>NUCLEOTIDE SEQUENCE</scope>
    <source>
        <tissue evidence="4">Leaf</tissue>
    </source>
</reference>
<dbReference type="PRINTS" id="PR00503">
    <property type="entry name" value="BROMODOMAIN"/>
</dbReference>
<feature type="compositionally biased region" description="Low complexity" evidence="2">
    <location>
        <begin position="344"/>
        <end position="362"/>
    </location>
</feature>
<dbReference type="InterPro" id="IPR036427">
    <property type="entry name" value="Bromodomain-like_sf"/>
</dbReference>
<feature type="compositionally biased region" description="Basic residues" evidence="2">
    <location>
        <begin position="1"/>
        <end position="12"/>
    </location>
</feature>
<keyword evidence="1" id="KW-0103">Bromodomain</keyword>
<dbReference type="Proteomes" id="UP000077755">
    <property type="component" value="Chromosome 1"/>
</dbReference>
<gene>
    <name evidence="4" type="ORF">DCAR_0101737</name>
</gene>
<name>A0AAF0W3V8_DAUCS</name>
<dbReference type="SMART" id="SM00297">
    <property type="entry name" value="BROMO"/>
    <property type="match status" value="1"/>
</dbReference>
<evidence type="ECO:0000256" key="2">
    <source>
        <dbReference type="SAM" id="MobiDB-lite"/>
    </source>
</evidence>
<dbReference type="EMBL" id="CP093343">
    <property type="protein sequence ID" value="WOG82572.1"/>
    <property type="molecule type" value="Genomic_DNA"/>
</dbReference>
<feature type="compositionally biased region" description="Polar residues" evidence="2">
    <location>
        <begin position="321"/>
        <end position="343"/>
    </location>
</feature>
<dbReference type="PROSITE" id="PS00633">
    <property type="entry name" value="BROMODOMAIN_1"/>
    <property type="match status" value="1"/>
</dbReference>
<feature type="region of interest" description="Disordered" evidence="2">
    <location>
        <begin position="1"/>
        <end position="29"/>
    </location>
</feature>
<evidence type="ECO:0000313" key="5">
    <source>
        <dbReference type="Proteomes" id="UP000077755"/>
    </source>
</evidence>
<feature type="region of interest" description="Disordered" evidence="2">
    <location>
        <begin position="305"/>
        <end position="380"/>
    </location>
</feature>